<proteinExistence type="predicted"/>
<accession>A0A383DUP5</accession>
<reference evidence="2" key="1">
    <citation type="submission" date="2018-05" db="EMBL/GenBank/DDBJ databases">
        <authorList>
            <person name="Lanie J.A."/>
            <person name="Ng W.-L."/>
            <person name="Kazmierczak K.M."/>
            <person name="Andrzejewski T.M."/>
            <person name="Davidsen T.M."/>
            <person name="Wayne K.J."/>
            <person name="Tettelin H."/>
            <person name="Glass J.I."/>
            <person name="Rusch D."/>
            <person name="Podicherti R."/>
            <person name="Tsui H.-C.T."/>
            <person name="Winkler M.E."/>
        </authorList>
    </citation>
    <scope>NUCLEOTIDE SEQUENCE</scope>
</reference>
<evidence type="ECO:0000256" key="1">
    <source>
        <dbReference type="SAM" id="MobiDB-lite"/>
    </source>
</evidence>
<feature type="compositionally biased region" description="Acidic residues" evidence="1">
    <location>
        <begin position="37"/>
        <end position="46"/>
    </location>
</feature>
<organism evidence="2">
    <name type="scientific">marine metagenome</name>
    <dbReference type="NCBI Taxonomy" id="408172"/>
    <lineage>
        <taxon>unclassified sequences</taxon>
        <taxon>metagenomes</taxon>
        <taxon>ecological metagenomes</taxon>
    </lineage>
</organism>
<feature type="non-terminal residue" evidence="2">
    <location>
        <position position="98"/>
    </location>
</feature>
<sequence>MPAKSKAQQRFMGMVHAVQKGELSPSEVSDKVKDVADDMSDSDAEDFASTKHGGKPEKVAKEVIRKVREVIKPIVRESYASMFGEFTKDMKSSYEIQA</sequence>
<dbReference type="InterPro" id="IPR021553">
    <property type="entry name" value="DUF3008"/>
</dbReference>
<feature type="region of interest" description="Disordered" evidence="1">
    <location>
        <begin position="17"/>
        <end position="54"/>
    </location>
</feature>
<dbReference type="Pfam" id="PF11450">
    <property type="entry name" value="DUF3008"/>
    <property type="match status" value="1"/>
</dbReference>
<gene>
    <name evidence="2" type="ORF">METZ01_LOCUS501101</name>
</gene>
<dbReference type="EMBL" id="UINC01220365">
    <property type="protein sequence ID" value="SVE48247.1"/>
    <property type="molecule type" value="Genomic_DNA"/>
</dbReference>
<evidence type="ECO:0000313" key="2">
    <source>
        <dbReference type="EMBL" id="SVE48247.1"/>
    </source>
</evidence>
<protein>
    <submittedName>
        <fullName evidence="2">Uncharacterized protein</fullName>
    </submittedName>
</protein>
<name>A0A383DUP5_9ZZZZ</name>
<dbReference type="AlphaFoldDB" id="A0A383DUP5"/>